<dbReference type="Proteomes" id="UP000279446">
    <property type="component" value="Unassembled WGS sequence"/>
</dbReference>
<proteinExistence type="predicted"/>
<dbReference type="OrthoDB" id="9785602at2"/>
<organism evidence="2 3">
    <name type="scientific">Paenibacillus anaericanus</name>
    <dbReference type="NCBI Taxonomy" id="170367"/>
    <lineage>
        <taxon>Bacteria</taxon>
        <taxon>Bacillati</taxon>
        <taxon>Bacillota</taxon>
        <taxon>Bacilli</taxon>
        <taxon>Bacillales</taxon>
        <taxon>Paenibacillaceae</taxon>
        <taxon>Paenibacillus</taxon>
    </lineage>
</organism>
<dbReference type="Gene3D" id="3.40.630.30">
    <property type="match status" value="1"/>
</dbReference>
<sequence length="174" mass="20295">MQVETQRLIIRDFNMEDWVDVHKYASNHVVTEHMIWGPNSKAETQAYVEEQITKQQSSDRTDFEFAVILKEANILIGGCGIYIKENNAEIGYCFNPEWWGSGYATEASKAMLMFGFENFKVHRVFATCRPGNIGSANVLRRIGMKQEGHLREHMWHKGKFHDSYLFSILEDEYY</sequence>
<reference evidence="2 3" key="1">
    <citation type="submission" date="2018-12" db="EMBL/GenBank/DDBJ databases">
        <authorList>
            <person name="Sun L."/>
            <person name="Chen Z."/>
        </authorList>
    </citation>
    <scope>NUCLEOTIDE SEQUENCE [LARGE SCALE GENOMIC DNA]</scope>
    <source>
        <strain evidence="2 3">DSM 15890</strain>
    </source>
</reference>
<dbReference type="GO" id="GO:0016747">
    <property type="term" value="F:acyltransferase activity, transferring groups other than amino-acyl groups"/>
    <property type="evidence" value="ECO:0007669"/>
    <property type="project" value="InterPro"/>
</dbReference>
<protein>
    <submittedName>
        <fullName evidence="2">N-acetyltransferase</fullName>
    </submittedName>
</protein>
<dbReference type="PANTHER" id="PTHR43792">
    <property type="entry name" value="GNAT FAMILY, PUTATIVE (AFU_ORTHOLOGUE AFUA_3G00765)-RELATED-RELATED"/>
    <property type="match status" value="1"/>
</dbReference>
<evidence type="ECO:0000313" key="3">
    <source>
        <dbReference type="Proteomes" id="UP000279446"/>
    </source>
</evidence>
<evidence type="ECO:0000313" key="2">
    <source>
        <dbReference type="EMBL" id="RUT44527.1"/>
    </source>
</evidence>
<evidence type="ECO:0000259" key="1">
    <source>
        <dbReference type="PROSITE" id="PS51186"/>
    </source>
</evidence>
<dbReference type="EMBL" id="RZNY01000015">
    <property type="protein sequence ID" value="RUT44527.1"/>
    <property type="molecule type" value="Genomic_DNA"/>
</dbReference>
<keyword evidence="3" id="KW-1185">Reference proteome</keyword>
<feature type="domain" description="N-acetyltransferase" evidence="1">
    <location>
        <begin position="8"/>
        <end position="171"/>
    </location>
</feature>
<dbReference type="InterPro" id="IPR016181">
    <property type="entry name" value="Acyl_CoA_acyltransferase"/>
</dbReference>
<gene>
    <name evidence="2" type="ORF">EJP82_18115</name>
</gene>
<dbReference type="SUPFAM" id="SSF55729">
    <property type="entry name" value="Acyl-CoA N-acyltransferases (Nat)"/>
    <property type="match status" value="1"/>
</dbReference>
<comment type="caution">
    <text evidence="2">The sequence shown here is derived from an EMBL/GenBank/DDBJ whole genome shotgun (WGS) entry which is preliminary data.</text>
</comment>
<dbReference type="RefSeq" id="WP_127193472.1">
    <property type="nucleotide sequence ID" value="NZ_RZNY01000015.1"/>
</dbReference>
<keyword evidence="2" id="KW-0808">Transferase</keyword>
<dbReference type="PROSITE" id="PS51186">
    <property type="entry name" value="GNAT"/>
    <property type="match status" value="1"/>
</dbReference>
<name>A0A433Y6F3_9BACL</name>
<accession>A0A433Y6F3</accession>
<dbReference type="Pfam" id="PF13302">
    <property type="entry name" value="Acetyltransf_3"/>
    <property type="match status" value="1"/>
</dbReference>
<dbReference type="PANTHER" id="PTHR43792:SF1">
    <property type="entry name" value="N-ACETYLTRANSFERASE DOMAIN-CONTAINING PROTEIN"/>
    <property type="match status" value="1"/>
</dbReference>
<dbReference type="InterPro" id="IPR000182">
    <property type="entry name" value="GNAT_dom"/>
</dbReference>
<dbReference type="InterPro" id="IPR051531">
    <property type="entry name" value="N-acetyltransferase"/>
</dbReference>
<dbReference type="AlphaFoldDB" id="A0A433Y6F3"/>